<accession>A0A821MPV8</accession>
<proteinExistence type="predicted"/>
<evidence type="ECO:0000313" key="2">
    <source>
        <dbReference type="Proteomes" id="UP000663866"/>
    </source>
</evidence>
<dbReference type="AlphaFoldDB" id="A0A821MPV8"/>
<dbReference type="EMBL" id="CAJOBG010119378">
    <property type="protein sequence ID" value="CAF4772058.1"/>
    <property type="molecule type" value="Genomic_DNA"/>
</dbReference>
<dbReference type="Proteomes" id="UP000663866">
    <property type="component" value="Unassembled WGS sequence"/>
</dbReference>
<gene>
    <name evidence="1" type="ORF">OVN521_LOCUS50861</name>
</gene>
<keyword evidence="2" id="KW-1185">Reference proteome</keyword>
<reference evidence="1" key="1">
    <citation type="submission" date="2021-02" db="EMBL/GenBank/DDBJ databases">
        <authorList>
            <person name="Nowell W R."/>
        </authorList>
    </citation>
    <scope>NUCLEOTIDE SEQUENCE</scope>
</reference>
<name>A0A821MPV8_9BILA</name>
<comment type="caution">
    <text evidence="1">The sequence shown here is derived from an EMBL/GenBank/DDBJ whole genome shotgun (WGS) entry which is preliminary data.</text>
</comment>
<protein>
    <submittedName>
        <fullName evidence="1">Uncharacterized protein</fullName>
    </submittedName>
</protein>
<organism evidence="1 2">
    <name type="scientific">Rotaria magnacalcarata</name>
    <dbReference type="NCBI Taxonomy" id="392030"/>
    <lineage>
        <taxon>Eukaryota</taxon>
        <taxon>Metazoa</taxon>
        <taxon>Spiralia</taxon>
        <taxon>Gnathifera</taxon>
        <taxon>Rotifera</taxon>
        <taxon>Eurotatoria</taxon>
        <taxon>Bdelloidea</taxon>
        <taxon>Philodinida</taxon>
        <taxon>Philodinidae</taxon>
        <taxon>Rotaria</taxon>
    </lineage>
</organism>
<feature type="non-terminal residue" evidence="1">
    <location>
        <position position="46"/>
    </location>
</feature>
<evidence type="ECO:0000313" key="1">
    <source>
        <dbReference type="EMBL" id="CAF4772058.1"/>
    </source>
</evidence>
<sequence>MSTKPTSVPLKQDFSHLKTGRINLTILRDSILQQIKRCTNQFYTEK</sequence>